<dbReference type="GO" id="GO:0004674">
    <property type="term" value="F:protein serine/threonine kinase activity"/>
    <property type="evidence" value="ECO:0007669"/>
    <property type="project" value="UniProtKB-KW"/>
</dbReference>
<gene>
    <name evidence="10" type="ORF">GCM10011578_070980</name>
</gene>
<dbReference type="Gene3D" id="3.30.200.20">
    <property type="entry name" value="Phosphorylase Kinase, domain 1"/>
    <property type="match status" value="1"/>
</dbReference>
<dbReference type="SMART" id="SM00220">
    <property type="entry name" value="S_TKc"/>
    <property type="match status" value="1"/>
</dbReference>
<dbReference type="Pfam" id="PF00069">
    <property type="entry name" value="Pkinase"/>
    <property type="match status" value="1"/>
</dbReference>
<keyword evidence="2" id="KW-0723">Serine/threonine-protein kinase</keyword>
<evidence type="ECO:0000256" key="8">
    <source>
        <dbReference type="SAM" id="MobiDB-lite"/>
    </source>
</evidence>
<reference evidence="10" key="2">
    <citation type="submission" date="2020-09" db="EMBL/GenBank/DDBJ databases">
        <authorList>
            <person name="Sun Q."/>
            <person name="Zhou Y."/>
        </authorList>
    </citation>
    <scope>NUCLEOTIDE SEQUENCE</scope>
    <source>
        <strain evidence="10">CGMCC 4.7110</strain>
    </source>
</reference>
<feature type="region of interest" description="Disordered" evidence="8">
    <location>
        <begin position="278"/>
        <end position="327"/>
    </location>
</feature>
<organism evidence="10 11">
    <name type="scientific">Streptomyces fuscichromogenes</name>
    <dbReference type="NCBI Taxonomy" id="1324013"/>
    <lineage>
        <taxon>Bacteria</taxon>
        <taxon>Bacillati</taxon>
        <taxon>Actinomycetota</taxon>
        <taxon>Actinomycetes</taxon>
        <taxon>Kitasatosporales</taxon>
        <taxon>Streptomycetaceae</taxon>
        <taxon>Streptomyces</taxon>
    </lineage>
</organism>
<dbReference type="PROSITE" id="PS00107">
    <property type="entry name" value="PROTEIN_KINASE_ATP"/>
    <property type="match status" value="1"/>
</dbReference>
<sequence length="327" mass="35379">MRVMATRISGYEVEGEIGRGGMAVVYRAKDLRLDRTVALKLLAPEMARNDTFRRRFTHESRVAAALDHPHIVPIFEAGETDGVLYIAMRYVSGPDLRALLDKEGVLPVDAVLRIAAQVASALDAAHEHGLVHRDVKPGNVLVAQGTDSEHPEHVYLTDFGLTKKSLSLTGFTTVGEFVGTLDYVAPEQISGRPVDGRCDLYSLACVVFEMLAGGPPFVRDEDIALLWAHQYDAPPALSDVRAGLPPAFDDVFAQALAKVPEDRYGSCLEFVGALRHATGGTGPAEETAEETAEEPAADRDADGPPTVGRDAARTSQPPSWARPVFRR</sequence>
<dbReference type="PANTHER" id="PTHR43289:SF6">
    <property type="entry name" value="SERINE_THREONINE-PROTEIN KINASE NEKL-3"/>
    <property type="match status" value="1"/>
</dbReference>
<dbReference type="SUPFAM" id="SSF56112">
    <property type="entry name" value="Protein kinase-like (PK-like)"/>
    <property type="match status" value="1"/>
</dbReference>
<dbReference type="PROSITE" id="PS00108">
    <property type="entry name" value="PROTEIN_KINASE_ST"/>
    <property type="match status" value="1"/>
</dbReference>
<evidence type="ECO:0000256" key="4">
    <source>
        <dbReference type="ARBA" id="ARBA00022741"/>
    </source>
</evidence>
<dbReference type="Proteomes" id="UP000653411">
    <property type="component" value="Unassembled WGS sequence"/>
</dbReference>
<comment type="caution">
    <text evidence="10">The sequence shown here is derived from an EMBL/GenBank/DDBJ whole genome shotgun (WGS) entry which is preliminary data.</text>
</comment>
<feature type="domain" description="Protein kinase" evidence="9">
    <location>
        <begin position="11"/>
        <end position="279"/>
    </location>
</feature>
<evidence type="ECO:0000256" key="2">
    <source>
        <dbReference type="ARBA" id="ARBA00022527"/>
    </source>
</evidence>
<name>A0A917XJ71_9ACTN</name>
<dbReference type="EMBL" id="BMML01000020">
    <property type="protein sequence ID" value="GGN32395.1"/>
    <property type="molecule type" value="Genomic_DNA"/>
</dbReference>
<keyword evidence="11" id="KW-1185">Reference proteome</keyword>
<dbReference type="CDD" id="cd14014">
    <property type="entry name" value="STKc_PknB_like"/>
    <property type="match status" value="1"/>
</dbReference>
<dbReference type="InterPro" id="IPR008271">
    <property type="entry name" value="Ser/Thr_kinase_AS"/>
</dbReference>
<dbReference type="InterPro" id="IPR011009">
    <property type="entry name" value="Kinase-like_dom_sf"/>
</dbReference>
<keyword evidence="6 7" id="KW-0067">ATP-binding</keyword>
<dbReference type="PANTHER" id="PTHR43289">
    <property type="entry name" value="MITOGEN-ACTIVATED PROTEIN KINASE KINASE KINASE 20-RELATED"/>
    <property type="match status" value="1"/>
</dbReference>
<dbReference type="PROSITE" id="PS50011">
    <property type="entry name" value="PROTEIN_KINASE_DOM"/>
    <property type="match status" value="1"/>
</dbReference>
<dbReference type="GO" id="GO:0005524">
    <property type="term" value="F:ATP binding"/>
    <property type="evidence" value="ECO:0007669"/>
    <property type="project" value="UniProtKB-UniRule"/>
</dbReference>
<evidence type="ECO:0000259" key="9">
    <source>
        <dbReference type="PROSITE" id="PS50011"/>
    </source>
</evidence>
<dbReference type="RefSeq" id="WP_189266977.1">
    <property type="nucleotide sequence ID" value="NZ_BMML01000020.1"/>
</dbReference>
<evidence type="ECO:0000256" key="6">
    <source>
        <dbReference type="ARBA" id="ARBA00022840"/>
    </source>
</evidence>
<keyword evidence="4 7" id="KW-0547">Nucleotide-binding</keyword>
<dbReference type="AlphaFoldDB" id="A0A917XJ71"/>
<reference evidence="10" key="1">
    <citation type="journal article" date="2014" name="Int. J. Syst. Evol. Microbiol.">
        <title>Complete genome sequence of Corynebacterium casei LMG S-19264T (=DSM 44701T), isolated from a smear-ripened cheese.</title>
        <authorList>
            <consortium name="US DOE Joint Genome Institute (JGI-PGF)"/>
            <person name="Walter F."/>
            <person name="Albersmeier A."/>
            <person name="Kalinowski J."/>
            <person name="Ruckert C."/>
        </authorList>
    </citation>
    <scope>NUCLEOTIDE SEQUENCE</scope>
    <source>
        <strain evidence="10">CGMCC 4.7110</strain>
    </source>
</reference>
<evidence type="ECO:0000313" key="11">
    <source>
        <dbReference type="Proteomes" id="UP000653411"/>
    </source>
</evidence>
<evidence type="ECO:0000256" key="5">
    <source>
        <dbReference type="ARBA" id="ARBA00022777"/>
    </source>
</evidence>
<keyword evidence="5" id="KW-0418">Kinase</keyword>
<evidence type="ECO:0000256" key="3">
    <source>
        <dbReference type="ARBA" id="ARBA00022679"/>
    </source>
</evidence>
<accession>A0A917XJ71</accession>
<evidence type="ECO:0000313" key="10">
    <source>
        <dbReference type="EMBL" id="GGN32395.1"/>
    </source>
</evidence>
<protein>
    <recommendedName>
        <fullName evidence="1">non-specific serine/threonine protein kinase</fullName>
        <ecNumber evidence="1">2.7.11.1</ecNumber>
    </recommendedName>
</protein>
<dbReference type="Gene3D" id="1.10.510.10">
    <property type="entry name" value="Transferase(Phosphotransferase) domain 1"/>
    <property type="match status" value="1"/>
</dbReference>
<feature type="binding site" evidence="7">
    <location>
        <position position="40"/>
    </location>
    <ligand>
        <name>ATP</name>
        <dbReference type="ChEBI" id="CHEBI:30616"/>
    </ligand>
</feature>
<dbReference type="EC" id="2.7.11.1" evidence="1"/>
<proteinExistence type="predicted"/>
<dbReference type="InterPro" id="IPR017441">
    <property type="entry name" value="Protein_kinase_ATP_BS"/>
</dbReference>
<evidence type="ECO:0000256" key="7">
    <source>
        <dbReference type="PROSITE-ProRule" id="PRU10141"/>
    </source>
</evidence>
<keyword evidence="3" id="KW-0808">Transferase</keyword>
<evidence type="ECO:0000256" key="1">
    <source>
        <dbReference type="ARBA" id="ARBA00012513"/>
    </source>
</evidence>
<feature type="compositionally biased region" description="Acidic residues" evidence="8">
    <location>
        <begin position="286"/>
        <end position="295"/>
    </location>
</feature>
<dbReference type="InterPro" id="IPR000719">
    <property type="entry name" value="Prot_kinase_dom"/>
</dbReference>